<feature type="domain" description="Pyruvate dehydrogenase E1 component middle" evidence="11">
    <location>
        <begin position="498"/>
        <end position="710"/>
    </location>
</feature>
<comment type="cofactor">
    <cofactor evidence="1 9">
        <name>thiamine diphosphate</name>
        <dbReference type="ChEBI" id="CHEBI:58937"/>
    </cofactor>
</comment>
<dbReference type="InterPro" id="IPR041621">
    <property type="entry name" value="PDH_E1_M"/>
</dbReference>
<evidence type="ECO:0000256" key="4">
    <source>
        <dbReference type="ARBA" id="ARBA00017172"/>
    </source>
</evidence>
<dbReference type="RefSeq" id="WP_096512089.1">
    <property type="nucleotide sequence ID" value="NZ_AP017423.2"/>
</dbReference>
<evidence type="ECO:0000256" key="5">
    <source>
        <dbReference type="ARBA" id="ARBA00023002"/>
    </source>
</evidence>
<dbReference type="InterPro" id="IPR035807">
    <property type="entry name" value="PDC_E1_N"/>
</dbReference>
<keyword evidence="14" id="KW-1185">Reference proteome</keyword>
<gene>
    <name evidence="13" type="primary">mdeB</name>
    <name evidence="13" type="ORF">LAB08_R22940</name>
</gene>
<dbReference type="PIRSF" id="PIRSF000156">
    <property type="entry name" value="Pyruvate_dh_E1"/>
    <property type="match status" value="1"/>
</dbReference>
<evidence type="ECO:0000313" key="14">
    <source>
        <dbReference type="Proteomes" id="UP000218595"/>
    </source>
</evidence>
<keyword evidence="5 9" id="KW-0560">Oxidoreductase</keyword>
<dbReference type="InterPro" id="IPR004660">
    <property type="entry name" value="PDH_E1"/>
</dbReference>
<evidence type="ECO:0000256" key="3">
    <source>
        <dbReference type="ARBA" id="ARBA00012281"/>
    </source>
</evidence>
<dbReference type="Gene3D" id="3.40.50.970">
    <property type="match status" value="2"/>
</dbReference>
<evidence type="ECO:0000256" key="1">
    <source>
        <dbReference type="ARBA" id="ARBA00001964"/>
    </source>
</evidence>
<dbReference type="Gene3D" id="3.40.50.920">
    <property type="match status" value="1"/>
</dbReference>
<protein>
    <recommendedName>
        <fullName evidence="4 9">Pyruvate dehydrogenase E1 component</fullName>
        <ecNumber evidence="3 9">1.2.4.1</ecNumber>
    </recommendedName>
</protein>
<dbReference type="PANTHER" id="PTHR43825">
    <property type="entry name" value="PYRUVATE DEHYDROGENASE E1 COMPONENT"/>
    <property type="match status" value="1"/>
</dbReference>
<dbReference type="SUPFAM" id="SSF52922">
    <property type="entry name" value="TK C-terminal domain-like"/>
    <property type="match status" value="1"/>
</dbReference>
<reference evidence="13 14" key="1">
    <citation type="submission" date="2016-04" db="EMBL/GenBank/DDBJ databases">
        <title>Complete genome sequence of Pseudomonas sp. LAB-08 isolated from TCE contaminated aquifer soil.</title>
        <authorList>
            <person name="Dohra H."/>
            <person name="Suzuki K."/>
            <person name="Fatma A."/>
            <person name="Inuzuka Y."/>
            <person name="Honjo M."/>
            <person name="Tashiro Y."/>
            <person name="Futamata H."/>
        </authorList>
    </citation>
    <scope>NUCLEOTIDE SEQUENCE [LARGE SCALE GENOMIC DNA]</scope>
    <source>
        <strain evidence="13 14">LAB-08</strain>
    </source>
</reference>
<evidence type="ECO:0000256" key="8">
    <source>
        <dbReference type="ARBA" id="ARBA00051231"/>
    </source>
</evidence>
<comment type="function">
    <text evidence="2 9">Component of the pyruvate dehydrogenase (PDH) complex, that catalyzes the overall conversion of pyruvate to acetyl-CoA and CO(2).</text>
</comment>
<proteinExistence type="predicted"/>
<dbReference type="Pfam" id="PF22613">
    <property type="entry name" value="Transketolase_C_1"/>
    <property type="match status" value="1"/>
</dbReference>
<dbReference type="InterPro" id="IPR029061">
    <property type="entry name" value="THDP-binding"/>
</dbReference>
<evidence type="ECO:0000259" key="10">
    <source>
        <dbReference type="Pfam" id="PF00456"/>
    </source>
</evidence>
<dbReference type="NCBIfam" id="TIGR00759">
    <property type="entry name" value="aceE"/>
    <property type="match status" value="1"/>
</dbReference>
<evidence type="ECO:0000256" key="2">
    <source>
        <dbReference type="ARBA" id="ARBA00003157"/>
    </source>
</evidence>
<dbReference type="CDD" id="cd02017">
    <property type="entry name" value="TPP_E1_EcPDC_like"/>
    <property type="match status" value="1"/>
</dbReference>
<dbReference type="InterPro" id="IPR055152">
    <property type="entry name" value="Transketolase-like_C_2"/>
</dbReference>
<evidence type="ECO:0000256" key="6">
    <source>
        <dbReference type="ARBA" id="ARBA00023052"/>
    </source>
</evidence>
<evidence type="ECO:0000259" key="12">
    <source>
        <dbReference type="Pfam" id="PF22613"/>
    </source>
</evidence>
<dbReference type="NCBIfam" id="TIGR03186">
    <property type="entry name" value="AKGDH_not_PDH"/>
    <property type="match status" value="1"/>
</dbReference>
<dbReference type="EC" id="1.2.4.1" evidence="3 9"/>
<dbReference type="InterPro" id="IPR005474">
    <property type="entry name" value="Transketolase_N"/>
</dbReference>
<evidence type="ECO:0000256" key="7">
    <source>
        <dbReference type="ARBA" id="ARBA00023317"/>
    </source>
</evidence>
<keyword evidence="7 9" id="KW-0670">Pyruvate</keyword>
<dbReference type="InterPro" id="IPR017600">
    <property type="entry name" value="Alpha-ketoglut_DH"/>
</dbReference>
<dbReference type="Pfam" id="PF00456">
    <property type="entry name" value="Transketolase_N"/>
    <property type="match status" value="1"/>
</dbReference>
<dbReference type="PANTHER" id="PTHR43825:SF3">
    <property type="entry name" value="PYRUVATE DEHYDROGENASE E1 COMPONENT"/>
    <property type="match status" value="1"/>
</dbReference>
<dbReference type="Pfam" id="PF17831">
    <property type="entry name" value="PDH_E1_M"/>
    <property type="match status" value="1"/>
</dbReference>
<accession>A0ABM7RYU1</accession>
<keyword evidence="6 9" id="KW-0786">Thiamine pyrophosphate</keyword>
<name>A0ABM7RYU1_9PSED</name>
<evidence type="ECO:0000256" key="9">
    <source>
        <dbReference type="PIRNR" id="PIRNR000156"/>
    </source>
</evidence>
<comment type="catalytic activity">
    <reaction evidence="8 9">
        <text>N(6)-[(R)-lipoyl]-L-lysyl-[protein] + pyruvate + H(+) = N(6)-[(R)-S(8)-acetyldihydrolipoyl]-L-lysyl-[protein] + CO2</text>
        <dbReference type="Rhea" id="RHEA:19189"/>
        <dbReference type="Rhea" id="RHEA-COMP:10474"/>
        <dbReference type="Rhea" id="RHEA-COMP:10478"/>
        <dbReference type="ChEBI" id="CHEBI:15361"/>
        <dbReference type="ChEBI" id="CHEBI:15378"/>
        <dbReference type="ChEBI" id="CHEBI:16526"/>
        <dbReference type="ChEBI" id="CHEBI:83099"/>
        <dbReference type="ChEBI" id="CHEBI:83111"/>
        <dbReference type="EC" id="1.2.4.1"/>
    </reaction>
</comment>
<dbReference type="SUPFAM" id="SSF52518">
    <property type="entry name" value="Thiamin diphosphate-binding fold (THDP-binding)"/>
    <property type="match status" value="2"/>
</dbReference>
<dbReference type="EMBL" id="AP017423">
    <property type="protein sequence ID" value="BCX67658.1"/>
    <property type="molecule type" value="Genomic_DNA"/>
</dbReference>
<feature type="domain" description="Transketolase N-terminal" evidence="10">
    <location>
        <begin position="87"/>
        <end position="310"/>
    </location>
</feature>
<feature type="domain" description="Transketolase-like C-terminal" evidence="12">
    <location>
        <begin position="723"/>
        <end position="857"/>
    </location>
</feature>
<dbReference type="InterPro" id="IPR009014">
    <property type="entry name" value="Transketo_C/PFOR_II"/>
</dbReference>
<dbReference type="InterPro" id="IPR051157">
    <property type="entry name" value="PDH/Transketolase"/>
</dbReference>
<sequence>MNPPDSPAQLPGQAAEDLQEIAEWRDALRSVIAHGGTAQAKKILDMLVAVASESDIGWRPSHGTPYINTISVEHQPVFPGDLAIEERLASIMRWNALAMVARANHAYGELGGHIASYASAADLFEVGFNHFFKARTESSGGDLVFYQPHSAPGVYARAFLEGRLDEQDLQHYRQEIGAKTQGARGLSSYPHPWLMPDFWQFPTGSMGIGPISSIYQARFMRYLHHRGLQDTTGRTVWGVFGDGEMDEPESMSALTLAAREGLDNLVWVVNCNLQRLDGPVRGNGRIIDELEALFGGAGWNVIKLVWGSDWDGLFARDTDGALVRALSSTVDGQFQTFAAKDGRFNREQFFGQNEALAHLAQDLTDEQIDRLKRGGHDVVKIYAAYRSALLEDRKPTVILAQTKKGFGMGDAGQGRMTVHQQKKLDREALIAFRNRFNLPLTDEQAAALSFFKPDEDSAEMRYLHERRRALGGYMPARSSACEPLAVPGIDSYGAFAIAAADKEMSTTMAFVRMLGGLLRDKQLGPRIVPIVADEARTFGMASLFKQIGIYSSVGQRYEPEDIGSILSYREALDGQILEEGISEAGAISSWVAAATSYSVHGLPMLPFYIYYSMFGFQRVGDLIWAAADQRARGFLLGATAGRTTLGGEGLQHQDGNSHLMASTVPNCRAYDPAFAGEFAVILDHGMRQMLERQVDEFYYVTLMNENYPQPDLPEGVEQAIIKGMYLYARQEAEGARGRVQLLGSGAILREAIAAAELLARDWNIDSLVWSVTSFTELARDARDVERWNRLHPEQPAHQSHVQQSLNDTAPIIACTDYVRALPQLIASYLNARYTVLGTDGFGRSDTRHRLRTFFEVDRHQIVLSALTALVHEGLLDAGVCSEAIARYGIDVEGVAPWQA</sequence>
<organism evidence="13 14">
    <name type="scientific">Pseudomonas izuensis</name>
    <dbReference type="NCBI Taxonomy" id="2684212"/>
    <lineage>
        <taxon>Bacteria</taxon>
        <taxon>Pseudomonadati</taxon>
        <taxon>Pseudomonadota</taxon>
        <taxon>Gammaproteobacteria</taxon>
        <taxon>Pseudomonadales</taxon>
        <taxon>Pseudomonadaceae</taxon>
        <taxon>Pseudomonas</taxon>
    </lineage>
</organism>
<evidence type="ECO:0000259" key="11">
    <source>
        <dbReference type="Pfam" id="PF17831"/>
    </source>
</evidence>
<evidence type="ECO:0000313" key="13">
    <source>
        <dbReference type="EMBL" id="BCX67658.1"/>
    </source>
</evidence>
<dbReference type="Proteomes" id="UP000218595">
    <property type="component" value="Chromosome"/>
</dbReference>